<comment type="caution">
    <text evidence="1">The sequence shown here is derived from an EMBL/GenBank/DDBJ whole genome shotgun (WGS) entry which is preliminary data.</text>
</comment>
<proteinExistence type="predicted"/>
<keyword evidence="2" id="KW-1185">Reference proteome</keyword>
<name>A0A6V8P811_9ACTN</name>
<reference evidence="1 2" key="1">
    <citation type="journal article" date="2020" name="Front. Microbiol.">
        <title>Single-cell genomics of novel Actinobacteria with the Wood-Ljungdahl pathway discovered in a serpentinizing system.</title>
        <authorList>
            <person name="Merino N."/>
            <person name="Kawai M."/>
            <person name="Boyd E.S."/>
            <person name="Colman D.R."/>
            <person name="McGlynn S.E."/>
            <person name="Nealson K.H."/>
            <person name="Kurokawa K."/>
            <person name="Hongoh Y."/>
        </authorList>
    </citation>
    <scope>NUCLEOTIDE SEQUENCE [LARGE SCALE GENOMIC DNA]</scope>
    <source>
        <strain evidence="1 2">S33</strain>
    </source>
</reference>
<evidence type="ECO:0000313" key="1">
    <source>
        <dbReference type="EMBL" id="GFP28769.1"/>
    </source>
</evidence>
<dbReference type="EMBL" id="BLRY01000397">
    <property type="protein sequence ID" value="GFP28769.1"/>
    <property type="molecule type" value="Genomic_DNA"/>
</dbReference>
<gene>
    <name evidence="1" type="ORF">HKBW3S33_02185</name>
</gene>
<accession>A0A6V8P811</accession>
<sequence length="26" mass="3030">NSYILSIAYLHVSPLLESYDHKDTHN</sequence>
<feature type="non-terminal residue" evidence="1">
    <location>
        <position position="1"/>
    </location>
</feature>
<dbReference type="Proteomes" id="UP000591948">
    <property type="component" value="Unassembled WGS sequence"/>
</dbReference>
<organism evidence="1 2">
    <name type="scientific">Candidatus Hakubella thermalkaliphila</name>
    <dbReference type="NCBI Taxonomy" id="2754717"/>
    <lineage>
        <taxon>Bacteria</taxon>
        <taxon>Bacillati</taxon>
        <taxon>Actinomycetota</taxon>
        <taxon>Actinomycetota incertae sedis</taxon>
        <taxon>Candidatus Hakubellales</taxon>
        <taxon>Candidatus Hakubellaceae</taxon>
        <taxon>Candidatus Hakubella</taxon>
    </lineage>
</organism>
<protein>
    <submittedName>
        <fullName evidence="1">Uncharacterized protein</fullName>
    </submittedName>
</protein>
<evidence type="ECO:0000313" key="2">
    <source>
        <dbReference type="Proteomes" id="UP000591948"/>
    </source>
</evidence>
<dbReference type="AlphaFoldDB" id="A0A6V8P811"/>